<keyword evidence="1" id="KW-0652">Protein synthesis inhibitor</keyword>
<dbReference type="EnsemblPlants" id="OPUNC04G28100.1">
    <property type="protein sequence ID" value="OPUNC04G28100.1"/>
    <property type="gene ID" value="OPUNC04G28100"/>
</dbReference>
<dbReference type="GO" id="GO:0030598">
    <property type="term" value="F:rRNA N-glycosylase activity"/>
    <property type="evidence" value="ECO:0007669"/>
    <property type="project" value="UniProtKB-EC"/>
</dbReference>
<dbReference type="Gramene" id="OPUNC04G28100.1">
    <property type="protein sequence ID" value="OPUNC04G28100.1"/>
    <property type="gene ID" value="OPUNC04G28100"/>
</dbReference>
<comment type="similarity">
    <text evidence="1">Belongs to the ribosome-inactivating protein family.</text>
</comment>
<sequence length="311" mass="35588">MWGTFIAPLQVSPWSTSIIPIRGSPSMAKSLPVTATKEEFIQLMEKRHQRMTQISSITIDGVPVTHPLQKDPKTFTYHIVELKDTAEGSSVDILFQERDLYYIAFRPRFEGDGRDDADPGGWFAFTDVKMPGYLHYEKVWYDSGYSDNIKETISTGRECLQEIRLILGNHTVHNRLMTMLERQRAHQAVMVMLSETQRFRSVQAHALDNLSNGTSLVLGKELALRVNDWGGLSRCGLREVDEKQNSSLDEVIGKYKLDLKNEQTGKKDFSLLVSPNRGEILIILFEEELVLNIMKQRNRGVGRPWRIAVEY</sequence>
<dbReference type="InterPro" id="IPR001574">
    <property type="entry name" value="Ribosome_inactivat_prot"/>
</dbReference>
<dbReference type="InterPro" id="IPR016138">
    <property type="entry name" value="Ribosome_inactivat_prot_sub1"/>
</dbReference>
<dbReference type="InterPro" id="IPR036041">
    <property type="entry name" value="Ribosome-inact_prot_sf"/>
</dbReference>
<dbReference type="AlphaFoldDB" id="A0A0E0KX60"/>
<protein>
    <recommendedName>
        <fullName evidence="1">rRNA N-glycosylase</fullName>
        <ecNumber evidence="1">3.2.2.22</ecNumber>
    </recommendedName>
</protein>
<dbReference type="eggNOG" id="ENOG502R74V">
    <property type="taxonomic scope" value="Eukaryota"/>
</dbReference>
<dbReference type="HOGENOM" id="CLU_850933_0_0_1"/>
<dbReference type="Gene3D" id="3.40.420.10">
    <property type="entry name" value="Ricin (A subunit), domain 1"/>
    <property type="match status" value="1"/>
</dbReference>
<dbReference type="GO" id="GO:0017148">
    <property type="term" value="P:negative regulation of translation"/>
    <property type="evidence" value="ECO:0007669"/>
    <property type="project" value="UniProtKB-KW"/>
</dbReference>
<reference evidence="2" key="2">
    <citation type="submission" date="2018-05" db="EMBL/GenBank/DDBJ databases">
        <title>OpunRS2 (Oryza punctata Reference Sequence Version 2).</title>
        <authorList>
            <person name="Zhang J."/>
            <person name="Kudrna D."/>
            <person name="Lee S."/>
            <person name="Talag J."/>
            <person name="Welchert J."/>
            <person name="Wing R.A."/>
        </authorList>
    </citation>
    <scope>NUCLEOTIDE SEQUENCE [LARGE SCALE GENOMIC DNA]</scope>
</reference>
<reference evidence="2" key="1">
    <citation type="submission" date="2015-04" db="UniProtKB">
        <authorList>
            <consortium name="EnsemblPlants"/>
        </authorList>
    </citation>
    <scope>IDENTIFICATION</scope>
</reference>
<keyword evidence="1" id="KW-0378">Hydrolase</keyword>
<organism evidence="2">
    <name type="scientific">Oryza punctata</name>
    <name type="common">Red rice</name>
    <dbReference type="NCBI Taxonomy" id="4537"/>
    <lineage>
        <taxon>Eukaryota</taxon>
        <taxon>Viridiplantae</taxon>
        <taxon>Streptophyta</taxon>
        <taxon>Embryophyta</taxon>
        <taxon>Tracheophyta</taxon>
        <taxon>Spermatophyta</taxon>
        <taxon>Magnoliopsida</taxon>
        <taxon>Liliopsida</taxon>
        <taxon>Poales</taxon>
        <taxon>Poaceae</taxon>
        <taxon>BOP clade</taxon>
        <taxon>Oryzoideae</taxon>
        <taxon>Oryzeae</taxon>
        <taxon>Oryzinae</taxon>
        <taxon>Oryza</taxon>
    </lineage>
</organism>
<dbReference type="SUPFAM" id="SSF56371">
    <property type="entry name" value="Ribosome inactivating proteins (RIP)"/>
    <property type="match status" value="1"/>
</dbReference>
<dbReference type="GO" id="GO:0090729">
    <property type="term" value="F:toxin activity"/>
    <property type="evidence" value="ECO:0007669"/>
    <property type="project" value="UniProtKB-KW"/>
</dbReference>
<evidence type="ECO:0000313" key="2">
    <source>
        <dbReference type="EnsemblPlants" id="OPUNC04G28100.1"/>
    </source>
</evidence>
<name>A0A0E0KX60_ORYPU</name>
<dbReference type="GO" id="GO:0006952">
    <property type="term" value="P:defense response"/>
    <property type="evidence" value="ECO:0007669"/>
    <property type="project" value="UniProtKB-KW"/>
</dbReference>
<accession>A0A0E0KX60</accession>
<keyword evidence="3" id="KW-1185">Reference proteome</keyword>
<keyword evidence="1" id="KW-0800">Toxin</keyword>
<evidence type="ECO:0000313" key="3">
    <source>
        <dbReference type="Proteomes" id="UP000026962"/>
    </source>
</evidence>
<dbReference type="EC" id="3.2.2.22" evidence="1"/>
<dbReference type="Pfam" id="PF00161">
    <property type="entry name" value="RIP"/>
    <property type="match status" value="1"/>
</dbReference>
<evidence type="ECO:0000256" key="1">
    <source>
        <dbReference type="RuleBase" id="RU004915"/>
    </source>
</evidence>
<proteinExistence type="inferred from homology"/>
<keyword evidence="1" id="KW-0611">Plant defense</keyword>
<dbReference type="Proteomes" id="UP000026962">
    <property type="component" value="Chromosome 4"/>
</dbReference>
<comment type="catalytic activity">
    <reaction evidence="1">
        <text>Endohydrolysis of the N-glycosidic bond at one specific adenosine on the 28S rRNA.</text>
        <dbReference type="EC" id="3.2.2.22"/>
    </reaction>
</comment>